<dbReference type="AlphaFoldDB" id="R4YVE6"/>
<dbReference type="InterPro" id="IPR029069">
    <property type="entry name" value="HotDog_dom_sf"/>
</dbReference>
<dbReference type="GO" id="GO:0052816">
    <property type="term" value="F:long-chain fatty acyl-CoA hydrolase activity"/>
    <property type="evidence" value="ECO:0007669"/>
    <property type="project" value="TreeGrafter"/>
</dbReference>
<dbReference type="EMBL" id="FO203512">
    <property type="protein sequence ID" value="CCK78064.1"/>
    <property type="molecule type" value="Genomic_DNA"/>
</dbReference>
<dbReference type="HOGENOM" id="CLU_050164_2_1_6"/>
<dbReference type="GO" id="GO:0006637">
    <property type="term" value="P:acyl-CoA metabolic process"/>
    <property type="evidence" value="ECO:0007669"/>
    <property type="project" value="TreeGrafter"/>
</dbReference>
<sequence length="156" mass="16940">MSIFSSNNSNKQNPAPSELEDISSEYPSSEDQEPAPSGELSLRLIPGRQDTNIHGGISGGWVAARMDEAAESVASKIAHGRVANVSMDSMVFMSPIRVGAAVCVYTTLEDIGKSSIKINVEMWTRNLGDGERRKVVDATFVYVAIDEQGRIRNVPR</sequence>
<dbReference type="InterPro" id="IPR040170">
    <property type="entry name" value="Cytosol_ACT"/>
</dbReference>
<dbReference type="CDD" id="cd03442">
    <property type="entry name" value="BFIT_BACH"/>
    <property type="match status" value="1"/>
</dbReference>
<dbReference type="KEGG" id="oai:OLEAN_C38880"/>
<evidence type="ECO:0000313" key="7">
    <source>
        <dbReference type="Proteomes" id="UP000032749"/>
    </source>
</evidence>
<name>R4YVE6_OLEAN</name>
<dbReference type="PROSITE" id="PS51770">
    <property type="entry name" value="HOTDOG_ACOT"/>
    <property type="match status" value="1"/>
</dbReference>
<dbReference type="Proteomes" id="UP000032749">
    <property type="component" value="Chromosome"/>
</dbReference>
<comment type="similarity">
    <text evidence="1">Belongs to the acyl coenzyme A hydrolase family.</text>
</comment>
<dbReference type="GO" id="GO:0009062">
    <property type="term" value="P:fatty acid catabolic process"/>
    <property type="evidence" value="ECO:0007669"/>
    <property type="project" value="TreeGrafter"/>
</dbReference>
<dbReference type="GO" id="GO:0005829">
    <property type="term" value="C:cytosol"/>
    <property type="evidence" value="ECO:0007669"/>
    <property type="project" value="TreeGrafter"/>
</dbReference>
<dbReference type="PANTHER" id="PTHR11049">
    <property type="entry name" value="ACYL COENZYME A THIOESTER HYDROLASE"/>
    <property type="match status" value="1"/>
</dbReference>
<protein>
    <submittedName>
        <fullName evidence="6">Thioesterase superfamily protein</fullName>
    </submittedName>
</protein>
<reference evidence="6 7" key="1">
    <citation type="journal article" date="2013" name="Nat. Commun.">
        <title>Genome sequence and functional genomic analysis of the oil-degrading bacterium Oleispira antarctica.</title>
        <authorList>
            <person name="Kube M."/>
            <person name="Chernikova T.N."/>
            <person name="Al-Ramahi Y."/>
            <person name="Beloqui A."/>
            <person name="Lopez-Cortez N."/>
            <person name="Guazzaroni M.E."/>
            <person name="Heipieper H.J."/>
            <person name="Klages S."/>
            <person name="Kotsyurbenko O.R."/>
            <person name="Langer I."/>
            <person name="Nechitaylo T.Y."/>
            <person name="Lunsdorf H."/>
            <person name="Fernandez M."/>
            <person name="Juarez S."/>
            <person name="Ciordia S."/>
            <person name="Singer A."/>
            <person name="Kagan O."/>
            <person name="Egorova O."/>
            <person name="Petit P.A."/>
            <person name="Stogios P."/>
            <person name="Kim Y."/>
            <person name="Tchigvintsev A."/>
            <person name="Flick R."/>
            <person name="Denaro R."/>
            <person name="Genovese M."/>
            <person name="Albar J.P."/>
            <person name="Reva O.N."/>
            <person name="Martinez-Gomariz M."/>
            <person name="Tran H."/>
            <person name="Ferrer M."/>
            <person name="Savchenko A."/>
            <person name="Yakunin A.F."/>
            <person name="Yakimov M.M."/>
            <person name="Golyshina O.V."/>
            <person name="Reinhardt R."/>
            <person name="Golyshin P.N."/>
        </authorList>
    </citation>
    <scope>NUCLEOTIDE SEQUENCE [LARGE SCALE GENOMIC DNA]</scope>
</reference>
<dbReference type="InterPro" id="IPR006683">
    <property type="entry name" value="Thioestr_dom"/>
</dbReference>
<feature type="compositionally biased region" description="Acidic residues" evidence="4">
    <location>
        <begin position="18"/>
        <end position="33"/>
    </location>
</feature>
<dbReference type="STRING" id="698738.OLEAN_C38880"/>
<keyword evidence="7" id="KW-1185">Reference proteome</keyword>
<evidence type="ECO:0000256" key="4">
    <source>
        <dbReference type="SAM" id="MobiDB-lite"/>
    </source>
</evidence>
<dbReference type="InterPro" id="IPR033120">
    <property type="entry name" value="HOTDOG_ACOT"/>
</dbReference>
<feature type="domain" description="HotDog ACOT-type" evidence="5">
    <location>
        <begin position="36"/>
        <end position="148"/>
    </location>
</feature>
<dbReference type="OrthoDB" id="9801856at2"/>
<evidence type="ECO:0000313" key="6">
    <source>
        <dbReference type="EMBL" id="CCK78064.1"/>
    </source>
</evidence>
<proteinExistence type="inferred from homology"/>
<evidence type="ECO:0000256" key="3">
    <source>
        <dbReference type="PROSITE-ProRule" id="PRU01106"/>
    </source>
</evidence>
<dbReference type="Gene3D" id="3.10.129.10">
    <property type="entry name" value="Hotdog Thioesterase"/>
    <property type="match status" value="1"/>
</dbReference>
<evidence type="ECO:0000256" key="2">
    <source>
        <dbReference type="ARBA" id="ARBA00022801"/>
    </source>
</evidence>
<dbReference type="Pfam" id="PF03061">
    <property type="entry name" value="4HBT"/>
    <property type="match status" value="1"/>
</dbReference>
<keyword evidence="2 3" id="KW-0378">Hydrolase</keyword>
<accession>R4YVE6</accession>
<organism evidence="6 7">
    <name type="scientific">Oleispira antarctica RB-8</name>
    <dbReference type="NCBI Taxonomy" id="698738"/>
    <lineage>
        <taxon>Bacteria</taxon>
        <taxon>Pseudomonadati</taxon>
        <taxon>Pseudomonadota</taxon>
        <taxon>Gammaproteobacteria</taxon>
        <taxon>Oceanospirillales</taxon>
        <taxon>Oceanospirillaceae</taxon>
        <taxon>Oleispira</taxon>
    </lineage>
</organism>
<dbReference type="SUPFAM" id="SSF54637">
    <property type="entry name" value="Thioesterase/thiol ester dehydrase-isomerase"/>
    <property type="match status" value="1"/>
</dbReference>
<evidence type="ECO:0000256" key="1">
    <source>
        <dbReference type="ARBA" id="ARBA00010458"/>
    </source>
</evidence>
<evidence type="ECO:0000259" key="5">
    <source>
        <dbReference type="PROSITE" id="PS51770"/>
    </source>
</evidence>
<gene>
    <name evidence="6" type="ORF">OLEAN_C38880</name>
</gene>
<dbReference type="PANTHER" id="PTHR11049:SF5">
    <property type="entry name" value="ACYL-COA THIOESTER HYDROLASE YCIA"/>
    <property type="match status" value="1"/>
</dbReference>
<feature type="compositionally biased region" description="Polar residues" evidence="4">
    <location>
        <begin position="1"/>
        <end position="15"/>
    </location>
</feature>
<feature type="region of interest" description="Disordered" evidence="4">
    <location>
        <begin position="1"/>
        <end position="39"/>
    </location>
</feature>